<protein>
    <submittedName>
        <fullName evidence="5">GFA family protein</fullName>
    </submittedName>
</protein>
<dbReference type="GO" id="GO:0016846">
    <property type="term" value="F:carbon-sulfur lyase activity"/>
    <property type="evidence" value="ECO:0007669"/>
    <property type="project" value="InterPro"/>
</dbReference>
<dbReference type="InterPro" id="IPR052355">
    <property type="entry name" value="CENP-V-like"/>
</dbReference>
<dbReference type="Proteomes" id="UP000635142">
    <property type="component" value="Unassembled WGS sequence"/>
</dbReference>
<evidence type="ECO:0000256" key="1">
    <source>
        <dbReference type="ARBA" id="ARBA00005495"/>
    </source>
</evidence>
<sequence length="127" mass="13720">MTDKSIDITATCHCGAVALTATLPNGLGDVGRCTCSFCSRRQAPAVTATAASVVVTKGQDNLSLYTWGTNTAQHYFCKTCGIYTHHKRRADPSTCGINLGCIEGVKPWEFEPVKWTDGINHPSDREN</sequence>
<dbReference type="Pfam" id="PF04828">
    <property type="entry name" value="GFA"/>
    <property type="match status" value="1"/>
</dbReference>
<evidence type="ECO:0000313" key="5">
    <source>
        <dbReference type="EMBL" id="MBD3662817.1"/>
    </source>
</evidence>
<comment type="caution">
    <text evidence="5">The sequence shown here is derived from an EMBL/GenBank/DDBJ whole genome shotgun (WGS) entry which is preliminary data.</text>
</comment>
<accession>A0A927D3Z6</accession>
<feature type="domain" description="CENP-V/GFA" evidence="4">
    <location>
        <begin position="8"/>
        <end position="109"/>
    </location>
</feature>
<name>A0A927D3Z6_9RHOB</name>
<dbReference type="GO" id="GO:0046872">
    <property type="term" value="F:metal ion binding"/>
    <property type="evidence" value="ECO:0007669"/>
    <property type="project" value="UniProtKB-KW"/>
</dbReference>
<dbReference type="InterPro" id="IPR006913">
    <property type="entry name" value="CENP-V/GFA"/>
</dbReference>
<evidence type="ECO:0000256" key="3">
    <source>
        <dbReference type="ARBA" id="ARBA00022833"/>
    </source>
</evidence>
<comment type="similarity">
    <text evidence="1">Belongs to the Gfa family.</text>
</comment>
<evidence type="ECO:0000313" key="6">
    <source>
        <dbReference type="Proteomes" id="UP000635142"/>
    </source>
</evidence>
<dbReference type="RefSeq" id="WP_191073818.1">
    <property type="nucleotide sequence ID" value="NZ_JACTAG010000001.1"/>
</dbReference>
<organism evidence="5 6">
    <name type="scientific">Sulfitobacter aestuariivivens</name>
    <dbReference type="NCBI Taxonomy" id="2766981"/>
    <lineage>
        <taxon>Bacteria</taxon>
        <taxon>Pseudomonadati</taxon>
        <taxon>Pseudomonadota</taxon>
        <taxon>Alphaproteobacteria</taxon>
        <taxon>Rhodobacterales</taxon>
        <taxon>Roseobacteraceae</taxon>
        <taxon>Sulfitobacter</taxon>
    </lineage>
</organism>
<dbReference type="EMBL" id="JACTAG010000001">
    <property type="protein sequence ID" value="MBD3662817.1"/>
    <property type="molecule type" value="Genomic_DNA"/>
</dbReference>
<dbReference type="InterPro" id="IPR011057">
    <property type="entry name" value="Mss4-like_sf"/>
</dbReference>
<dbReference type="SUPFAM" id="SSF51316">
    <property type="entry name" value="Mss4-like"/>
    <property type="match status" value="1"/>
</dbReference>
<evidence type="ECO:0000256" key="2">
    <source>
        <dbReference type="ARBA" id="ARBA00022723"/>
    </source>
</evidence>
<dbReference type="PROSITE" id="PS51891">
    <property type="entry name" value="CENP_V_GFA"/>
    <property type="match status" value="1"/>
</dbReference>
<keyword evidence="2" id="KW-0479">Metal-binding</keyword>
<proteinExistence type="inferred from homology"/>
<gene>
    <name evidence="5" type="ORF">H9Q16_02675</name>
</gene>
<dbReference type="AlphaFoldDB" id="A0A927D3Z6"/>
<dbReference type="Gene3D" id="2.170.150.70">
    <property type="match status" value="1"/>
</dbReference>
<keyword evidence="3" id="KW-0862">Zinc</keyword>
<evidence type="ECO:0000259" key="4">
    <source>
        <dbReference type="PROSITE" id="PS51891"/>
    </source>
</evidence>
<dbReference type="PANTHER" id="PTHR28620">
    <property type="entry name" value="CENTROMERE PROTEIN V"/>
    <property type="match status" value="1"/>
</dbReference>
<keyword evidence="6" id="KW-1185">Reference proteome</keyword>
<reference evidence="5" key="1">
    <citation type="submission" date="2020-08" db="EMBL/GenBank/DDBJ databases">
        <title>Sulfitobacter aestuariivivens sp. nov., isolated from a tidal flat.</title>
        <authorList>
            <person name="Park S."/>
            <person name="Yoon J.-H."/>
        </authorList>
    </citation>
    <scope>NUCLEOTIDE SEQUENCE</scope>
    <source>
        <strain evidence="5">TSTF-M16</strain>
    </source>
</reference>
<dbReference type="PANTHER" id="PTHR28620:SF1">
    <property type="entry name" value="CENP-V_GFA DOMAIN-CONTAINING PROTEIN"/>
    <property type="match status" value="1"/>
</dbReference>